<dbReference type="AlphaFoldDB" id="A0A8T4C6W6"/>
<dbReference type="Proteomes" id="UP000774699">
    <property type="component" value="Unassembled WGS sequence"/>
</dbReference>
<comment type="caution">
    <text evidence="2">The sequence shown here is derived from an EMBL/GenBank/DDBJ whole genome shotgun (WGS) entry which is preliminary data.</text>
</comment>
<evidence type="ECO:0000256" key="1">
    <source>
        <dbReference type="SAM" id="Phobius"/>
    </source>
</evidence>
<gene>
    <name evidence="2" type="ORF">FJY86_03155</name>
</gene>
<keyword evidence="1" id="KW-0812">Transmembrane</keyword>
<organism evidence="2 3">
    <name type="scientific">Candidatus Iainarchaeum sp</name>
    <dbReference type="NCBI Taxonomy" id="3101447"/>
    <lineage>
        <taxon>Archaea</taxon>
        <taxon>Candidatus Iainarchaeota</taxon>
        <taxon>Candidatus Iainarchaeia</taxon>
        <taxon>Candidatus Iainarchaeales</taxon>
        <taxon>Candidatus Iainarchaeaceae</taxon>
        <taxon>Candidatus Iainarchaeum</taxon>
    </lineage>
</organism>
<evidence type="ECO:0000313" key="2">
    <source>
        <dbReference type="EMBL" id="MBM3282312.1"/>
    </source>
</evidence>
<reference evidence="2" key="1">
    <citation type="submission" date="2019-03" db="EMBL/GenBank/DDBJ databases">
        <title>Lake Tanganyika Metagenome-Assembled Genomes (MAGs).</title>
        <authorList>
            <person name="Tran P."/>
        </authorList>
    </citation>
    <scope>NUCLEOTIDE SEQUENCE</scope>
    <source>
        <strain evidence="2">M_DeepCast_50m_m2_156</strain>
    </source>
</reference>
<name>A0A8T4C6W6_9ARCH</name>
<accession>A0A8T4C6W6</accession>
<evidence type="ECO:0008006" key="4">
    <source>
        <dbReference type="Google" id="ProtNLM"/>
    </source>
</evidence>
<protein>
    <recommendedName>
        <fullName evidence="4">Transmembrane protein</fullName>
    </recommendedName>
</protein>
<keyword evidence="1" id="KW-0472">Membrane</keyword>
<keyword evidence="1" id="KW-1133">Transmembrane helix</keyword>
<proteinExistence type="predicted"/>
<sequence length="134" mass="14535">MRNDWNDWIFMAAVVFSVVVLFSFAAQRVSVDRVVSDAVVPSADCVSYSTSQVVALSSSLLLCPETTHYVDYFSVEEDGLVIDCQGSTIQGSGGALFVPVIDNPNLTLKDCSTQGFDGLYSTLNPLVVRVENRS</sequence>
<dbReference type="EMBL" id="VGJJ01000022">
    <property type="protein sequence ID" value="MBM3282312.1"/>
    <property type="molecule type" value="Genomic_DNA"/>
</dbReference>
<feature type="transmembrane region" description="Helical" evidence="1">
    <location>
        <begin position="6"/>
        <end position="26"/>
    </location>
</feature>
<evidence type="ECO:0000313" key="3">
    <source>
        <dbReference type="Proteomes" id="UP000774699"/>
    </source>
</evidence>